<feature type="domain" description="HTH rpiR-type" evidence="4">
    <location>
        <begin position="99"/>
        <end position="175"/>
    </location>
</feature>
<keyword evidence="3" id="KW-0804">Transcription</keyword>
<dbReference type="AlphaFoldDB" id="A0A6L5YY25"/>
<dbReference type="GO" id="GO:0003677">
    <property type="term" value="F:DNA binding"/>
    <property type="evidence" value="ECO:0007669"/>
    <property type="project" value="UniProtKB-KW"/>
</dbReference>
<dbReference type="Proteomes" id="UP000474957">
    <property type="component" value="Unassembled WGS sequence"/>
</dbReference>
<dbReference type="GO" id="GO:1901135">
    <property type="term" value="P:carbohydrate derivative metabolic process"/>
    <property type="evidence" value="ECO:0007669"/>
    <property type="project" value="InterPro"/>
</dbReference>
<dbReference type="InterPro" id="IPR047640">
    <property type="entry name" value="RpiR-like"/>
</dbReference>
<dbReference type="GO" id="GO:0097367">
    <property type="term" value="F:carbohydrate derivative binding"/>
    <property type="evidence" value="ECO:0007669"/>
    <property type="project" value="InterPro"/>
</dbReference>
<keyword evidence="2" id="KW-0238">DNA-binding</keyword>
<dbReference type="InterPro" id="IPR035472">
    <property type="entry name" value="RpiR-like_SIS"/>
</dbReference>
<dbReference type="InterPro" id="IPR001347">
    <property type="entry name" value="SIS_dom"/>
</dbReference>
<keyword evidence="7" id="KW-1185">Reference proteome</keyword>
<keyword evidence="1" id="KW-0805">Transcription regulation</keyword>
<dbReference type="SUPFAM" id="SSF53697">
    <property type="entry name" value="SIS domain"/>
    <property type="match status" value="1"/>
</dbReference>
<name>A0A6L5YY25_9RHOB</name>
<comment type="caution">
    <text evidence="6">The sequence shown here is derived from an EMBL/GenBank/DDBJ whole genome shotgun (WGS) entry which is preliminary data.</text>
</comment>
<evidence type="ECO:0000256" key="1">
    <source>
        <dbReference type="ARBA" id="ARBA00023015"/>
    </source>
</evidence>
<dbReference type="EMBL" id="WIND01000003">
    <property type="protein sequence ID" value="MSU89226.1"/>
    <property type="molecule type" value="Genomic_DNA"/>
</dbReference>
<reference evidence="6 7" key="1">
    <citation type="submission" date="2019-10" db="EMBL/GenBank/DDBJ databases">
        <title>Cognatihalovulum marinum gen. nov. sp. nov., a new member of the family Rhodobacteraceae isolated from deep seawater of the Northwest Indian Ocean.</title>
        <authorList>
            <person name="Ruan C."/>
            <person name="Wang J."/>
            <person name="Zheng X."/>
            <person name="Song L."/>
            <person name="Zhu Y."/>
            <person name="Huang Y."/>
            <person name="Lu Z."/>
            <person name="Du W."/>
            <person name="Huang L."/>
            <person name="Dai X."/>
        </authorList>
    </citation>
    <scope>NUCLEOTIDE SEQUENCE [LARGE SCALE GENOMIC DNA]</scope>
    <source>
        <strain evidence="6 7">2CG4</strain>
    </source>
</reference>
<evidence type="ECO:0000256" key="3">
    <source>
        <dbReference type="ARBA" id="ARBA00023163"/>
    </source>
</evidence>
<dbReference type="CDD" id="cd05013">
    <property type="entry name" value="SIS_RpiR"/>
    <property type="match status" value="1"/>
</dbReference>
<accession>A0A6L5YY25</accession>
<dbReference type="InterPro" id="IPR036388">
    <property type="entry name" value="WH-like_DNA-bd_sf"/>
</dbReference>
<dbReference type="InterPro" id="IPR009057">
    <property type="entry name" value="Homeodomain-like_sf"/>
</dbReference>
<evidence type="ECO:0000256" key="2">
    <source>
        <dbReference type="ARBA" id="ARBA00023125"/>
    </source>
</evidence>
<organism evidence="6 7">
    <name type="scientific">Halovulum marinum</name>
    <dbReference type="NCBI Taxonomy" id="2662447"/>
    <lineage>
        <taxon>Bacteria</taxon>
        <taxon>Pseudomonadati</taxon>
        <taxon>Pseudomonadota</taxon>
        <taxon>Alphaproteobacteria</taxon>
        <taxon>Rhodobacterales</taxon>
        <taxon>Paracoccaceae</taxon>
        <taxon>Halovulum</taxon>
    </lineage>
</organism>
<dbReference type="InterPro" id="IPR000281">
    <property type="entry name" value="HTH_RpiR"/>
</dbReference>
<dbReference type="PANTHER" id="PTHR30514">
    <property type="entry name" value="GLUCOKINASE"/>
    <property type="match status" value="1"/>
</dbReference>
<evidence type="ECO:0000259" key="5">
    <source>
        <dbReference type="PROSITE" id="PS51464"/>
    </source>
</evidence>
<dbReference type="PROSITE" id="PS51071">
    <property type="entry name" value="HTH_RPIR"/>
    <property type="match status" value="1"/>
</dbReference>
<evidence type="ECO:0000259" key="4">
    <source>
        <dbReference type="PROSITE" id="PS51071"/>
    </source>
</evidence>
<sequence length="389" mass="41944">MTDIPMTAPPSLSRQRILRPLHCVNSLHSCQGKHFIPFFWRSFRWLCQFDPCDYPTSLTPAVRSATIARNSGASMSAPATDPEAANVRPPDAARRDRIFDVLGRIKDQLGSLSPAERKVGATVLADVPRAAEESIAKLARRAEVSEPTVTRFCRAIGCKGLREFKLKLAQSLVVGEIYLNAEAEPSPPDADIPGYWKPVLGDAHGALREVERQISPAAIRTAAQAIAGARQVVTFGLGGSAAILAEEARFRLFRYGVNVSCCPEAYFMRMKAATLGPEDVVIAFSGSGRTVELIEAVGLSRDYGATTIAVTATATPLAEAVDHPLTVSVAETRDTLTPTSVRYAYLAVTDLLSAATGYALGPKARESLRRIKYTALRHRAGDVLEPLGD</sequence>
<dbReference type="SUPFAM" id="SSF46689">
    <property type="entry name" value="Homeodomain-like"/>
    <property type="match status" value="1"/>
</dbReference>
<protein>
    <submittedName>
        <fullName evidence="6">SIS domain-containing protein</fullName>
    </submittedName>
</protein>
<dbReference type="PANTHER" id="PTHR30514:SF1">
    <property type="entry name" value="HTH-TYPE TRANSCRIPTIONAL REGULATOR HEXR-RELATED"/>
    <property type="match status" value="1"/>
</dbReference>
<evidence type="ECO:0000313" key="6">
    <source>
        <dbReference type="EMBL" id="MSU89226.1"/>
    </source>
</evidence>
<dbReference type="Gene3D" id="1.10.10.10">
    <property type="entry name" value="Winged helix-like DNA-binding domain superfamily/Winged helix DNA-binding domain"/>
    <property type="match status" value="1"/>
</dbReference>
<dbReference type="Pfam" id="PF01380">
    <property type="entry name" value="SIS"/>
    <property type="match status" value="1"/>
</dbReference>
<dbReference type="Pfam" id="PF01418">
    <property type="entry name" value="HTH_6"/>
    <property type="match status" value="1"/>
</dbReference>
<dbReference type="InterPro" id="IPR046348">
    <property type="entry name" value="SIS_dom_sf"/>
</dbReference>
<dbReference type="PROSITE" id="PS51464">
    <property type="entry name" value="SIS"/>
    <property type="match status" value="1"/>
</dbReference>
<evidence type="ECO:0000313" key="7">
    <source>
        <dbReference type="Proteomes" id="UP000474957"/>
    </source>
</evidence>
<feature type="domain" description="SIS" evidence="5">
    <location>
        <begin position="222"/>
        <end position="362"/>
    </location>
</feature>
<gene>
    <name evidence="6" type="ORF">GE300_06280</name>
</gene>
<dbReference type="GO" id="GO:0003700">
    <property type="term" value="F:DNA-binding transcription factor activity"/>
    <property type="evidence" value="ECO:0007669"/>
    <property type="project" value="InterPro"/>
</dbReference>
<proteinExistence type="predicted"/>
<dbReference type="Gene3D" id="3.40.50.10490">
    <property type="entry name" value="Glucose-6-phosphate isomerase like protein, domain 1"/>
    <property type="match status" value="1"/>
</dbReference>